<dbReference type="AlphaFoldDB" id="A0AAW0AIA9"/>
<keyword evidence="3" id="KW-1185">Reference proteome</keyword>
<dbReference type="SMART" id="SM00225">
    <property type="entry name" value="BTB"/>
    <property type="match status" value="1"/>
</dbReference>
<dbReference type="InterPro" id="IPR000210">
    <property type="entry name" value="BTB/POZ_dom"/>
</dbReference>
<evidence type="ECO:0000259" key="1">
    <source>
        <dbReference type="SMART" id="SM00225"/>
    </source>
</evidence>
<dbReference type="Gene3D" id="3.30.710.10">
    <property type="entry name" value="Potassium Channel Kv1.1, Chain A"/>
    <property type="match status" value="1"/>
</dbReference>
<dbReference type="EMBL" id="JAWWNJ010000063">
    <property type="protein sequence ID" value="KAK7012784.1"/>
    <property type="molecule type" value="Genomic_DNA"/>
</dbReference>
<evidence type="ECO:0000313" key="2">
    <source>
        <dbReference type="EMBL" id="KAK7012784.1"/>
    </source>
</evidence>
<dbReference type="Proteomes" id="UP001362999">
    <property type="component" value="Unassembled WGS sequence"/>
</dbReference>
<dbReference type="Pfam" id="PF00651">
    <property type="entry name" value="BTB"/>
    <property type="match status" value="1"/>
</dbReference>
<feature type="domain" description="BTB" evidence="1">
    <location>
        <begin position="22"/>
        <end position="131"/>
    </location>
</feature>
<sequence length="318" mass="35626">MSTGTASSSQLRQISKLWFASEMVVIKAGDCVFRVLAATLKRKSSVFADMFALAQPSSPQNETMDGVPLVTVYDDPVEMEVFLQAIYDSDFFMPPPAETTFEECLGILRLAHKYDVPYLRRRALQHLQSMLPTSVAELDRRDQPGRRNLENLVATISIATEVGAQWLLPMAYFLLHAKYKLSFIIKQPQWLALGDEQRTASICGPAELSQQAHKVFSFLSVAKTPGDEECADSKECNRSRLSTAKRLNPWISAHMNSALYAFPAKSWSTISLCESCLEEAKNLHAAAKQECWGQIPMIFGLPPWDELEKMRSEALSQP</sequence>
<name>A0AAW0AIA9_9AGAR</name>
<protein>
    <submittedName>
        <fullName evidence="2">BTB domain-containing protein</fullName>
    </submittedName>
</protein>
<organism evidence="2 3">
    <name type="scientific">Favolaschia claudopus</name>
    <dbReference type="NCBI Taxonomy" id="2862362"/>
    <lineage>
        <taxon>Eukaryota</taxon>
        <taxon>Fungi</taxon>
        <taxon>Dikarya</taxon>
        <taxon>Basidiomycota</taxon>
        <taxon>Agaricomycotina</taxon>
        <taxon>Agaricomycetes</taxon>
        <taxon>Agaricomycetidae</taxon>
        <taxon>Agaricales</taxon>
        <taxon>Marasmiineae</taxon>
        <taxon>Mycenaceae</taxon>
        <taxon>Favolaschia</taxon>
    </lineage>
</organism>
<accession>A0AAW0AIA9</accession>
<dbReference type="InterPro" id="IPR011333">
    <property type="entry name" value="SKP1/BTB/POZ_sf"/>
</dbReference>
<reference evidence="2 3" key="1">
    <citation type="journal article" date="2024" name="J Genomics">
        <title>Draft genome sequencing and assembly of Favolaschia claudopus CIRM-BRFM 2984 isolated from oak limbs.</title>
        <authorList>
            <person name="Navarro D."/>
            <person name="Drula E."/>
            <person name="Chaduli D."/>
            <person name="Cazenave R."/>
            <person name="Ahrendt S."/>
            <person name="Wang J."/>
            <person name="Lipzen A."/>
            <person name="Daum C."/>
            <person name="Barry K."/>
            <person name="Grigoriev I.V."/>
            <person name="Favel A."/>
            <person name="Rosso M.N."/>
            <person name="Martin F."/>
        </authorList>
    </citation>
    <scope>NUCLEOTIDE SEQUENCE [LARGE SCALE GENOMIC DNA]</scope>
    <source>
        <strain evidence="2 3">CIRM-BRFM 2984</strain>
    </source>
</reference>
<dbReference type="CDD" id="cd18186">
    <property type="entry name" value="BTB_POZ_ZBTB_KLHL-like"/>
    <property type="match status" value="1"/>
</dbReference>
<gene>
    <name evidence="2" type="ORF">R3P38DRAFT_2641430</name>
</gene>
<comment type="caution">
    <text evidence="2">The sequence shown here is derived from an EMBL/GenBank/DDBJ whole genome shotgun (WGS) entry which is preliminary data.</text>
</comment>
<proteinExistence type="predicted"/>
<dbReference type="SUPFAM" id="SSF54695">
    <property type="entry name" value="POZ domain"/>
    <property type="match status" value="1"/>
</dbReference>
<evidence type="ECO:0000313" key="3">
    <source>
        <dbReference type="Proteomes" id="UP001362999"/>
    </source>
</evidence>